<feature type="chain" id="PRO_5046431451" description="ChaN family lipoprotein" evidence="1">
    <location>
        <begin position="20"/>
        <end position="274"/>
    </location>
</feature>
<evidence type="ECO:0000256" key="1">
    <source>
        <dbReference type="SAM" id="SignalP"/>
    </source>
</evidence>
<keyword evidence="1" id="KW-0732">Signal</keyword>
<dbReference type="Pfam" id="PF18950">
    <property type="entry name" value="DUF5694"/>
    <property type="match status" value="1"/>
</dbReference>
<keyword evidence="3" id="KW-1185">Reference proteome</keyword>
<organism evidence="2 3">
    <name type="scientific">Luteibacter jiangsuensis</name>
    <dbReference type="NCBI Taxonomy" id="637577"/>
    <lineage>
        <taxon>Bacteria</taxon>
        <taxon>Pseudomonadati</taxon>
        <taxon>Pseudomonadota</taxon>
        <taxon>Gammaproteobacteria</taxon>
        <taxon>Lysobacterales</taxon>
        <taxon>Rhodanobacteraceae</taxon>
        <taxon>Luteibacter</taxon>
    </lineage>
</organism>
<sequence length="274" mass="30734">MHRWISATLLAVASLAATAQEVPKMMFLGSGHLANHNRDVANTHVEDVRTPARQAEIEQMVARLAAWKPTHIAIEYPYAKQAELDKRYADYRAGRYILTADETDQIGLRLAKQLGLPRVDAVDWNGDAPGKDADYDWMAWAKAHGKADLLENTVAPWKATAAKETEYLKGHSVTDWYLMWNDPKCMNQDQKGYFELPLFGDDTNNPGAAWVGQWYARNLRIFTHIRALATKPGDRVLVVYGAGHGPHLRKDAVESSVFELVEPQPWLTGNATAR</sequence>
<dbReference type="InterPro" id="IPR043749">
    <property type="entry name" value="DUF5694"/>
</dbReference>
<proteinExistence type="predicted"/>
<dbReference type="EMBL" id="JAUSSK010000004">
    <property type="protein sequence ID" value="MDQ0010884.1"/>
    <property type="molecule type" value="Genomic_DNA"/>
</dbReference>
<dbReference type="RefSeq" id="WP_306850977.1">
    <property type="nucleotide sequence ID" value="NZ_JAUSSK010000004.1"/>
</dbReference>
<feature type="signal peptide" evidence="1">
    <location>
        <begin position="1"/>
        <end position="19"/>
    </location>
</feature>
<evidence type="ECO:0000313" key="3">
    <source>
        <dbReference type="Proteomes" id="UP001237737"/>
    </source>
</evidence>
<accession>A0ABT9T253</accession>
<evidence type="ECO:0000313" key="2">
    <source>
        <dbReference type="EMBL" id="MDQ0010884.1"/>
    </source>
</evidence>
<protein>
    <recommendedName>
        <fullName evidence="4">ChaN family lipoprotein</fullName>
    </recommendedName>
</protein>
<name>A0ABT9T253_9GAMM</name>
<gene>
    <name evidence="2" type="ORF">J2T07_003090</name>
</gene>
<evidence type="ECO:0008006" key="4">
    <source>
        <dbReference type="Google" id="ProtNLM"/>
    </source>
</evidence>
<reference evidence="2 3" key="1">
    <citation type="submission" date="2023-07" db="EMBL/GenBank/DDBJ databases">
        <title>Sorghum-associated microbial communities from plants grown in Nebraska, USA.</title>
        <authorList>
            <person name="Schachtman D."/>
        </authorList>
    </citation>
    <scope>NUCLEOTIDE SEQUENCE [LARGE SCALE GENOMIC DNA]</scope>
    <source>
        <strain evidence="2 3">CC60</strain>
    </source>
</reference>
<comment type="caution">
    <text evidence="2">The sequence shown here is derived from an EMBL/GenBank/DDBJ whole genome shotgun (WGS) entry which is preliminary data.</text>
</comment>
<dbReference type="Proteomes" id="UP001237737">
    <property type="component" value="Unassembled WGS sequence"/>
</dbReference>